<dbReference type="Gene3D" id="3.90.1570.10">
    <property type="entry name" value="tt1808, chain A"/>
    <property type="match status" value="1"/>
</dbReference>
<sequence>MVLPTITEDIISLAPGDELILRFRTWEDYETLLKRREDKAGLRIRYNSKTQEIRIMSPLPRHAKNADLLADLVKALLRQAGKDWDAFTPVTLKRINRQGIEPDYCFYIDNRDRILGKEHIYLETDLNPDLAIEIDLTSTTKPEDYQAISPVELWVYRQNQLLIYHFDSQQYQESQISRWFPNYDLKTLIPQYIDRGWQIGSSVALREFEDALRSLNQQ</sequence>
<dbReference type="CDD" id="cd06260">
    <property type="entry name" value="DUF820-like"/>
    <property type="match status" value="1"/>
</dbReference>
<dbReference type="Proteomes" id="UP001576774">
    <property type="component" value="Unassembled WGS sequence"/>
</dbReference>
<evidence type="ECO:0000259" key="1">
    <source>
        <dbReference type="Pfam" id="PF05685"/>
    </source>
</evidence>
<proteinExistence type="predicted"/>
<dbReference type="EMBL" id="JBHFNQ010000260">
    <property type="protein sequence ID" value="MFB2882234.1"/>
    <property type="molecule type" value="Genomic_DNA"/>
</dbReference>
<dbReference type="InterPro" id="IPR012296">
    <property type="entry name" value="Nuclease_put_TT1808"/>
</dbReference>
<protein>
    <submittedName>
        <fullName evidence="2">Uma2 family endonuclease</fullName>
    </submittedName>
</protein>
<gene>
    <name evidence="2" type="ORF">ACE1CC_35760</name>
</gene>
<feature type="domain" description="Putative restriction endonuclease" evidence="1">
    <location>
        <begin position="26"/>
        <end position="177"/>
    </location>
</feature>
<keyword evidence="2" id="KW-0255">Endonuclease</keyword>
<keyword evidence="2" id="KW-0378">Hydrolase</keyword>
<dbReference type="InterPro" id="IPR008538">
    <property type="entry name" value="Uma2"/>
</dbReference>
<dbReference type="RefSeq" id="WP_413275189.1">
    <property type="nucleotide sequence ID" value="NZ_JBHFNQ010000260.1"/>
</dbReference>
<reference evidence="2 3" key="1">
    <citation type="submission" date="2024-09" db="EMBL/GenBank/DDBJ databases">
        <title>Floridaenema gen nov. (Aerosakkonemataceae, Aerosakkonematales ord. nov., Cyanobacteria) from benthic tropical and subtropical fresh waters, with the description of four new species.</title>
        <authorList>
            <person name="Moretto J.A."/>
            <person name="Berthold D.E."/>
            <person name="Lefler F.W."/>
            <person name="Huang I.-S."/>
            <person name="Laughinghouse H. IV."/>
        </authorList>
    </citation>
    <scope>NUCLEOTIDE SEQUENCE [LARGE SCALE GENOMIC DNA]</scope>
    <source>
        <strain evidence="2 3">BLCC-F46</strain>
    </source>
</reference>
<dbReference type="Pfam" id="PF05685">
    <property type="entry name" value="Uma2"/>
    <property type="match status" value="1"/>
</dbReference>
<accession>A0ABV4XHF4</accession>
<comment type="caution">
    <text evidence="2">The sequence shown here is derived from an EMBL/GenBank/DDBJ whole genome shotgun (WGS) entry which is preliminary data.</text>
</comment>
<keyword evidence="3" id="KW-1185">Reference proteome</keyword>
<keyword evidence="2" id="KW-0540">Nuclease</keyword>
<dbReference type="PANTHER" id="PTHR47152:SF1">
    <property type="entry name" value="SLL1186 PROTEIN"/>
    <property type="match status" value="1"/>
</dbReference>
<dbReference type="PANTHER" id="PTHR47152">
    <property type="entry name" value="SLR2084 PROTEIN-RELATED"/>
    <property type="match status" value="1"/>
</dbReference>
<dbReference type="InterPro" id="IPR011335">
    <property type="entry name" value="Restrct_endonuc-II-like"/>
</dbReference>
<dbReference type="SUPFAM" id="SSF52980">
    <property type="entry name" value="Restriction endonuclease-like"/>
    <property type="match status" value="1"/>
</dbReference>
<evidence type="ECO:0000313" key="2">
    <source>
        <dbReference type="EMBL" id="MFB2882234.1"/>
    </source>
</evidence>
<dbReference type="GO" id="GO:0004519">
    <property type="term" value="F:endonuclease activity"/>
    <property type="evidence" value="ECO:0007669"/>
    <property type="project" value="UniProtKB-KW"/>
</dbReference>
<name>A0ABV4XHF4_9CYAN</name>
<organism evidence="2 3">
    <name type="scientific">Floridaenema aerugineum BLCC-F46</name>
    <dbReference type="NCBI Taxonomy" id="3153654"/>
    <lineage>
        <taxon>Bacteria</taxon>
        <taxon>Bacillati</taxon>
        <taxon>Cyanobacteriota</taxon>
        <taxon>Cyanophyceae</taxon>
        <taxon>Oscillatoriophycideae</taxon>
        <taxon>Aerosakkonematales</taxon>
        <taxon>Aerosakkonemataceae</taxon>
        <taxon>Floridanema</taxon>
        <taxon>Floridanema aerugineum</taxon>
    </lineage>
</organism>
<evidence type="ECO:0000313" key="3">
    <source>
        <dbReference type="Proteomes" id="UP001576774"/>
    </source>
</evidence>